<keyword evidence="6 8" id="KW-0675">Receptor</keyword>
<dbReference type="KEGG" id="tca:103313745"/>
<evidence type="ECO:0000313" key="10">
    <source>
        <dbReference type="EMBL" id="EFA07603.1"/>
    </source>
</evidence>
<dbReference type="PhylomeDB" id="D6WRP3"/>
<evidence type="ECO:0000256" key="5">
    <source>
        <dbReference type="ARBA" id="ARBA00023136"/>
    </source>
</evidence>
<comment type="subcellular location">
    <subcellularLocation>
        <location evidence="1 8">Cell membrane</location>
        <topology evidence="1 8">Multi-pass membrane protein</topology>
    </subcellularLocation>
</comment>
<dbReference type="HOGENOM" id="CLU_060014_1_0_1"/>
<dbReference type="PANTHER" id="PTHR21143:SF104">
    <property type="entry name" value="GUSTATORY RECEPTOR 8A-RELATED"/>
    <property type="match status" value="1"/>
</dbReference>
<dbReference type="GO" id="GO:0050909">
    <property type="term" value="P:sensory perception of taste"/>
    <property type="evidence" value="ECO:0007669"/>
    <property type="project" value="InterPro"/>
</dbReference>
<keyword evidence="2 8" id="KW-1003">Cell membrane</keyword>
<dbReference type="EMBL" id="KQ971354">
    <property type="protein sequence ID" value="EFA07603.1"/>
    <property type="molecule type" value="Genomic_DNA"/>
</dbReference>
<reference evidence="10 11" key="2">
    <citation type="journal article" date="2010" name="Nucleic Acids Res.">
        <title>BeetleBase in 2010: revisions to provide comprehensive genomic information for Tribolium castaneum.</title>
        <authorList>
            <person name="Kim H.S."/>
            <person name="Murphy T."/>
            <person name="Xia J."/>
            <person name="Caragea D."/>
            <person name="Park Y."/>
            <person name="Beeman R.W."/>
            <person name="Lorenzen M.D."/>
            <person name="Butcher S."/>
            <person name="Manak J.R."/>
            <person name="Brown S.J."/>
        </authorList>
    </citation>
    <scope>GENOME REANNOTATION</scope>
    <source>
        <strain evidence="10 11">Georgia GA2</strain>
    </source>
</reference>
<evidence type="ECO:0000256" key="1">
    <source>
        <dbReference type="ARBA" id="ARBA00004651"/>
    </source>
</evidence>
<proteinExistence type="inferred from homology"/>
<keyword evidence="3 8" id="KW-0812">Transmembrane</keyword>
<accession>D6WRP3</accession>
<evidence type="ECO:0000256" key="2">
    <source>
        <dbReference type="ARBA" id="ARBA00022475"/>
    </source>
</evidence>
<dbReference type="GO" id="GO:0043025">
    <property type="term" value="C:neuronal cell body"/>
    <property type="evidence" value="ECO:0000318"/>
    <property type="project" value="GO_Central"/>
</dbReference>
<keyword evidence="5 8" id="KW-0472">Membrane</keyword>
<feature type="transmembrane region" description="Helical" evidence="8">
    <location>
        <begin position="137"/>
        <end position="159"/>
    </location>
</feature>
<protein>
    <recommendedName>
        <fullName evidence="8">Gustatory receptor</fullName>
    </recommendedName>
</protein>
<name>D6WRP3_TRICA</name>
<feature type="transmembrane region" description="Helical" evidence="8">
    <location>
        <begin position="43"/>
        <end position="61"/>
    </location>
</feature>
<comment type="caution">
    <text evidence="8">Lacks conserved residue(s) required for the propagation of feature annotation.</text>
</comment>
<keyword evidence="9" id="KW-0175">Coiled coil</keyword>
<keyword evidence="7 8" id="KW-0807">Transducer</keyword>
<dbReference type="OrthoDB" id="6774919at2759"/>
<reference evidence="10 11" key="1">
    <citation type="journal article" date="2008" name="Nature">
        <title>The genome of the model beetle and pest Tribolium castaneum.</title>
        <authorList>
            <consortium name="Tribolium Genome Sequencing Consortium"/>
            <person name="Richards S."/>
            <person name="Gibbs R.A."/>
            <person name="Weinstock G.M."/>
            <person name="Brown S.J."/>
            <person name="Denell R."/>
            <person name="Beeman R.W."/>
            <person name="Gibbs R."/>
            <person name="Beeman R.W."/>
            <person name="Brown S.J."/>
            <person name="Bucher G."/>
            <person name="Friedrich M."/>
            <person name="Grimmelikhuijzen C.J."/>
            <person name="Klingler M."/>
            <person name="Lorenzen M."/>
            <person name="Richards S."/>
            <person name="Roth S."/>
            <person name="Schroder R."/>
            <person name="Tautz D."/>
            <person name="Zdobnov E.M."/>
            <person name="Muzny D."/>
            <person name="Gibbs R.A."/>
            <person name="Weinstock G.M."/>
            <person name="Attaway T."/>
            <person name="Bell S."/>
            <person name="Buhay C.J."/>
            <person name="Chandrabose M.N."/>
            <person name="Chavez D."/>
            <person name="Clerk-Blankenburg K.P."/>
            <person name="Cree A."/>
            <person name="Dao M."/>
            <person name="Davis C."/>
            <person name="Chacko J."/>
            <person name="Dinh H."/>
            <person name="Dugan-Rocha S."/>
            <person name="Fowler G."/>
            <person name="Garner T.T."/>
            <person name="Garnes J."/>
            <person name="Gnirke A."/>
            <person name="Hawes A."/>
            <person name="Hernandez J."/>
            <person name="Hines S."/>
            <person name="Holder M."/>
            <person name="Hume J."/>
            <person name="Jhangiani S.N."/>
            <person name="Joshi V."/>
            <person name="Khan Z.M."/>
            <person name="Jackson L."/>
            <person name="Kovar C."/>
            <person name="Kowis A."/>
            <person name="Lee S."/>
            <person name="Lewis L.R."/>
            <person name="Margolis J."/>
            <person name="Morgan M."/>
            <person name="Nazareth L.V."/>
            <person name="Nguyen N."/>
            <person name="Okwuonu G."/>
            <person name="Parker D."/>
            <person name="Richards S."/>
            <person name="Ruiz S.J."/>
            <person name="Santibanez J."/>
            <person name="Savard J."/>
            <person name="Scherer S.E."/>
            <person name="Schneider B."/>
            <person name="Sodergren E."/>
            <person name="Tautz D."/>
            <person name="Vattahil S."/>
            <person name="Villasana D."/>
            <person name="White C.S."/>
            <person name="Wright R."/>
            <person name="Park Y."/>
            <person name="Beeman R.W."/>
            <person name="Lord J."/>
            <person name="Oppert B."/>
            <person name="Lorenzen M."/>
            <person name="Brown S."/>
            <person name="Wang L."/>
            <person name="Savard J."/>
            <person name="Tautz D."/>
            <person name="Richards S."/>
            <person name="Weinstock G."/>
            <person name="Gibbs R.A."/>
            <person name="Liu Y."/>
            <person name="Worley K."/>
            <person name="Weinstock G."/>
            <person name="Elsik C.G."/>
            <person name="Reese J.T."/>
            <person name="Elhaik E."/>
            <person name="Landan G."/>
            <person name="Graur D."/>
            <person name="Arensburger P."/>
            <person name="Atkinson P."/>
            <person name="Beeman R.W."/>
            <person name="Beidler J."/>
            <person name="Brown S.J."/>
            <person name="Demuth J.P."/>
            <person name="Drury D.W."/>
            <person name="Du Y.Z."/>
            <person name="Fujiwara H."/>
            <person name="Lorenzen M."/>
            <person name="Maselli V."/>
            <person name="Osanai M."/>
            <person name="Park Y."/>
            <person name="Robertson H.M."/>
            <person name="Tu Z."/>
            <person name="Wang J.J."/>
            <person name="Wang S."/>
            <person name="Richards S."/>
            <person name="Song H."/>
            <person name="Zhang L."/>
            <person name="Sodergren E."/>
            <person name="Werner D."/>
            <person name="Stanke M."/>
            <person name="Morgenstern B."/>
            <person name="Solovyev V."/>
            <person name="Kosarev P."/>
            <person name="Brown G."/>
            <person name="Chen H.C."/>
            <person name="Ermolaeva O."/>
            <person name="Hlavina W."/>
            <person name="Kapustin Y."/>
            <person name="Kiryutin B."/>
            <person name="Kitts P."/>
            <person name="Maglott D."/>
            <person name="Pruitt K."/>
            <person name="Sapojnikov V."/>
            <person name="Souvorov A."/>
            <person name="Mackey A.J."/>
            <person name="Waterhouse R.M."/>
            <person name="Wyder S."/>
            <person name="Zdobnov E.M."/>
            <person name="Zdobnov E.M."/>
            <person name="Wyder S."/>
            <person name="Kriventseva E.V."/>
            <person name="Kadowaki T."/>
            <person name="Bork P."/>
            <person name="Aranda M."/>
            <person name="Bao R."/>
            <person name="Beermann A."/>
            <person name="Berns N."/>
            <person name="Bolognesi R."/>
            <person name="Bonneton F."/>
            <person name="Bopp D."/>
            <person name="Brown S.J."/>
            <person name="Bucher G."/>
            <person name="Butts T."/>
            <person name="Chaumot A."/>
            <person name="Denell R.E."/>
            <person name="Ferrier D.E."/>
            <person name="Friedrich M."/>
            <person name="Gordon C.M."/>
            <person name="Jindra M."/>
            <person name="Klingler M."/>
            <person name="Lan Q."/>
            <person name="Lattorff H.M."/>
            <person name="Laudet V."/>
            <person name="von Levetsow C."/>
            <person name="Liu Z."/>
            <person name="Lutz R."/>
            <person name="Lynch J.A."/>
            <person name="da Fonseca R.N."/>
            <person name="Posnien N."/>
            <person name="Reuter R."/>
            <person name="Roth S."/>
            <person name="Savard J."/>
            <person name="Schinko J.B."/>
            <person name="Schmitt C."/>
            <person name="Schoppmeier M."/>
            <person name="Schroder R."/>
            <person name="Shippy T.D."/>
            <person name="Simonnet F."/>
            <person name="Marques-Souza H."/>
            <person name="Tautz D."/>
            <person name="Tomoyasu Y."/>
            <person name="Trauner J."/>
            <person name="Van der Zee M."/>
            <person name="Vervoort M."/>
            <person name="Wittkopp N."/>
            <person name="Wimmer E.A."/>
            <person name="Yang X."/>
            <person name="Jones A.K."/>
            <person name="Sattelle D.B."/>
            <person name="Ebert P.R."/>
            <person name="Nelson D."/>
            <person name="Scott J.G."/>
            <person name="Beeman R.W."/>
            <person name="Muthukrishnan S."/>
            <person name="Kramer K.J."/>
            <person name="Arakane Y."/>
            <person name="Beeman R.W."/>
            <person name="Zhu Q."/>
            <person name="Hogenkamp D."/>
            <person name="Dixit R."/>
            <person name="Oppert B."/>
            <person name="Jiang H."/>
            <person name="Zou Z."/>
            <person name="Marshall J."/>
            <person name="Elpidina E."/>
            <person name="Vinokurov K."/>
            <person name="Oppert C."/>
            <person name="Zou Z."/>
            <person name="Evans J."/>
            <person name="Lu Z."/>
            <person name="Zhao P."/>
            <person name="Sumathipala N."/>
            <person name="Altincicek B."/>
            <person name="Vilcinskas A."/>
            <person name="Williams M."/>
            <person name="Hultmark D."/>
            <person name="Hetru C."/>
            <person name="Jiang H."/>
            <person name="Grimmelikhuijzen C.J."/>
            <person name="Hauser F."/>
            <person name="Cazzamali G."/>
            <person name="Williamson M."/>
            <person name="Park Y."/>
            <person name="Li B."/>
            <person name="Tanaka Y."/>
            <person name="Predel R."/>
            <person name="Neupert S."/>
            <person name="Schachtner J."/>
            <person name="Verleyen P."/>
            <person name="Raible F."/>
            <person name="Bork P."/>
            <person name="Friedrich M."/>
            <person name="Walden K.K."/>
            <person name="Robertson H.M."/>
            <person name="Angeli S."/>
            <person name="Foret S."/>
            <person name="Bucher G."/>
            <person name="Schuetz S."/>
            <person name="Maleszka R."/>
            <person name="Wimmer E.A."/>
            <person name="Beeman R.W."/>
            <person name="Lorenzen M."/>
            <person name="Tomoyasu Y."/>
            <person name="Miller S.C."/>
            <person name="Grossmann D."/>
            <person name="Bucher G."/>
        </authorList>
    </citation>
    <scope>NUCLEOTIDE SEQUENCE [LARGE SCALE GENOMIC DNA]</scope>
    <source>
        <strain evidence="10 11">Georgia GA2</strain>
    </source>
</reference>
<dbReference type="GO" id="GO:0007635">
    <property type="term" value="P:chemosensory behavior"/>
    <property type="evidence" value="ECO:0000318"/>
    <property type="project" value="GO_Central"/>
</dbReference>
<feature type="transmembrane region" description="Helical" evidence="8">
    <location>
        <begin position="245"/>
        <end position="268"/>
    </location>
</feature>
<dbReference type="Proteomes" id="UP000007266">
    <property type="component" value="Linkage group 7"/>
</dbReference>
<keyword evidence="4 8" id="KW-1133">Transmembrane helix</keyword>
<dbReference type="GO" id="GO:0007165">
    <property type="term" value="P:signal transduction"/>
    <property type="evidence" value="ECO:0007669"/>
    <property type="project" value="UniProtKB-KW"/>
</dbReference>
<comment type="similarity">
    <text evidence="8">Belongs to the insect chemoreceptor superfamily. Gustatory receptor (GR) family.</text>
</comment>
<feature type="transmembrane region" description="Helical" evidence="8">
    <location>
        <begin position="179"/>
        <end position="196"/>
    </location>
</feature>
<dbReference type="PANTHER" id="PTHR21143">
    <property type="entry name" value="INVERTEBRATE GUSTATORY RECEPTOR"/>
    <property type="match status" value="1"/>
</dbReference>
<sequence length="382" mass="44652">MNMILKLSLKDIVFINPLVKYLNIFFITPWYDFPTNQKYYPSLAKCYACLLMVVKILWVIYWLQDDALKSVYASLLCTEKIFLFAIYTNLSILTTVTIFKSAFWDVDKWRTLFTNLQYIDINLQNKGKKESKLMKNFYFWFVLKQVMFLCYSTYGIQVFGTMQRTSFFKTFLNSCLMDVYYEFLLISLINILIRSFKSRYKDLNQKLETACEQSKSVEELMNIANYYRILGDTVEIFNSLFGYQIILVIFDCCLETVSALNGAFLYTINGQGQFNIEMFLCNMSLLTVIPYFIAMIVLSTDSTTQEAKKFTYLCWKYQENFTQGSKELEALEKIASSSAEYFRGFHAAGFFNVSKNLVFSLISNIATYFIITIQLNSSESNQ</sequence>
<evidence type="ECO:0000256" key="4">
    <source>
        <dbReference type="ARBA" id="ARBA00022989"/>
    </source>
</evidence>
<dbReference type="InParanoid" id="D6WRP3"/>
<evidence type="ECO:0000256" key="3">
    <source>
        <dbReference type="ARBA" id="ARBA00022692"/>
    </source>
</evidence>
<feature type="transmembrane region" description="Helical" evidence="8">
    <location>
        <begin position="274"/>
        <end position="298"/>
    </location>
</feature>
<keyword evidence="11" id="KW-1185">Reference proteome</keyword>
<dbReference type="AlphaFoldDB" id="D6WRP3"/>
<comment type="function">
    <text evidence="8">Gustatory receptor which mediates acceptance or avoidance behavior, depending on its substrates.</text>
</comment>
<dbReference type="GO" id="GO:0030425">
    <property type="term" value="C:dendrite"/>
    <property type="evidence" value="ECO:0000318"/>
    <property type="project" value="GO_Central"/>
</dbReference>
<feature type="transmembrane region" description="Helical" evidence="8">
    <location>
        <begin position="81"/>
        <end position="103"/>
    </location>
</feature>
<evidence type="ECO:0000256" key="9">
    <source>
        <dbReference type="SAM" id="Coils"/>
    </source>
</evidence>
<gene>
    <name evidence="10" type="primary">TcGr106</name>
    <name evidence="10" type="ORF">TcasGA2_TC030198</name>
</gene>
<evidence type="ECO:0000313" key="11">
    <source>
        <dbReference type="Proteomes" id="UP000007266"/>
    </source>
</evidence>
<dbReference type="InterPro" id="IPR013604">
    <property type="entry name" value="7TM_chemorcpt"/>
</dbReference>
<organism evidence="10 11">
    <name type="scientific">Tribolium castaneum</name>
    <name type="common">Red flour beetle</name>
    <dbReference type="NCBI Taxonomy" id="7070"/>
    <lineage>
        <taxon>Eukaryota</taxon>
        <taxon>Metazoa</taxon>
        <taxon>Ecdysozoa</taxon>
        <taxon>Arthropoda</taxon>
        <taxon>Hexapoda</taxon>
        <taxon>Insecta</taxon>
        <taxon>Pterygota</taxon>
        <taxon>Neoptera</taxon>
        <taxon>Endopterygota</taxon>
        <taxon>Coleoptera</taxon>
        <taxon>Polyphaga</taxon>
        <taxon>Cucujiformia</taxon>
        <taxon>Tenebrionidae</taxon>
        <taxon>Tenebrionidae incertae sedis</taxon>
        <taxon>Tribolium</taxon>
    </lineage>
</organism>
<dbReference type="GO" id="GO:0030424">
    <property type="term" value="C:axon"/>
    <property type="evidence" value="ECO:0000318"/>
    <property type="project" value="GO_Central"/>
</dbReference>
<dbReference type="GO" id="GO:0005886">
    <property type="term" value="C:plasma membrane"/>
    <property type="evidence" value="ECO:0007669"/>
    <property type="project" value="UniProtKB-SubCell"/>
</dbReference>
<evidence type="ECO:0000256" key="8">
    <source>
        <dbReference type="RuleBase" id="RU363108"/>
    </source>
</evidence>
<evidence type="ECO:0000256" key="7">
    <source>
        <dbReference type="ARBA" id="ARBA00023224"/>
    </source>
</evidence>
<evidence type="ECO:0000256" key="6">
    <source>
        <dbReference type="ARBA" id="ARBA00023170"/>
    </source>
</evidence>
<feature type="coiled-coil region" evidence="9">
    <location>
        <begin position="193"/>
        <end position="220"/>
    </location>
</feature>
<dbReference type="Pfam" id="PF08395">
    <property type="entry name" value="7tm_7"/>
    <property type="match status" value="1"/>
</dbReference>
<dbReference type="GO" id="GO:0008049">
    <property type="term" value="P:male courtship behavior"/>
    <property type="evidence" value="ECO:0000318"/>
    <property type="project" value="GO_Central"/>
</dbReference>